<proteinExistence type="predicted"/>
<dbReference type="Proteomes" id="UP000294914">
    <property type="component" value="Unassembled WGS sequence"/>
</dbReference>
<evidence type="ECO:0008006" key="4">
    <source>
        <dbReference type="Google" id="ProtNLM"/>
    </source>
</evidence>
<evidence type="ECO:0000313" key="3">
    <source>
        <dbReference type="Proteomes" id="UP000294914"/>
    </source>
</evidence>
<protein>
    <recommendedName>
        <fullName evidence="4">DUF2066 domain-containing protein</fullName>
    </recommendedName>
</protein>
<dbReference type="AlphaFoldDB" id="A0A4R8IN45"/>
<evidence type="ECO:0000313" key="2">
    <source>
        <dbReference type="EMBL" id="TDY01604.1"/>
    </source>
</evidence>
<name>A0A4R8IN45_9GAMM</name>
<evidence type="ECO:0000256" key="1">
    <source>
        <dbReference type="SAM" id="MobiDB-lite"/>
    </source>
</evidence>
<accession>A0A4R8IN45</accession>
<feature type="region of interest" description="Disordered" evidence="1">
    <location>
        <begin position="343"/>
        <end position="364"/>
    </location>
</feature>
<dbReference type="Pfam" id="PF09839">
    <property type="entry name" value="DUF2066"/>
    <property type="match status" value="1"/>
</dbReference>
<reference evidence="2 3" key="1">
    <citation type="submission" date="2019-03" db="EMBL/GenBank/DDBJ databases">
        <title>Genomic Encyclopedia of Type Strains, Phase IV (KMG-IV): sequencing the most valuable type-strain genomes for metagenomic binning, comparative biology and taxonomic classification.</title>
        <authorList>
            <person name="Goeker M."/>
        </authorList>
    </citation>
    <scope>NUCLEOTIDE SEQUENCE [LARGE SCALE GENOMIC DNA]</scope>
    <source>
        <strain evidence="2 3">DSM 16326</strain>
    </source>
</reference>
<gene>
    <name evidence="2" type="ORF">EDC23_1493</name>
</gene>
<sequence>MTYYKQLGIMVAGLLWLVVMPLQAEQVQGLYEAEVPVESQSRKVRDVALRVALQQVLVRVTGRRRVLTVTDIEPLLEQAPRHVQQFRYQSREVEGEDEPTDVLWVRFDKQAIDRLLHENRLPVWGRTRPATLIWLVVDDRGDREILSNDMNNRVRRALEQQARLRGVPLHLPLMDLTDRKAISVSDVWGNFEENLLQASERYDAEAVLAGRVARTASGDWRGRWTLYQDGRRQTWNASGQAAEEVTTPAIDQLADLLAEQYARVGQRDQSEALRVRITGVRDLGGFSRVMDYLSDLALVEDVRIDQIEADSVSLILTSRHGRMAINQAVSLGRMLEAETVPMTPSNLENPLAEPVKGEDSGMPVSTRRVDLQYRLLP</sequence>
<organism evidence="2 3">
    <name type="scientific">Thiohalophilus thiocyanatoxydans</name>
    <dbReference type="NCBI Taxonomy" id="381308"/>
    <lineage>
        <taxon>Bacteria</taxon>
        <taxon>Pseudomonadati</taxon>
        <taxon>Pseudomonadota</taxon>
        <taxon>Gammaproteobacteria</taxon>
        <taxon>Thiohalomonadales</taxon>
        <taxon>Thiohalophilaceae</taxon>
        <taxon>Thiohalophilus</taxon>
    </lineage>
</organism>
<dbReference type="RefSeq" id="WP_166668800.1">
    <property type="nucleotide sequence ID" value="NZ_SOQX01000003.1"/>
</dbReference>
<dbReference type="EMBL" id="SOQX01000003">
    <property type="protein sequence ID" value="TDY01604.1"/>
    <property type="molecule type" value="Genomic_DNA"/>
</dbReference>
<keyword evidence="3" id="KW-1185">Reference proteome</keyword>
<dbReference type="InterPro" id="IPR018642">
    <property type="entry name" value="DUF2066"/>
</dbReference>
<comment type="caution">
    <text evidence="2">The sequence shown here is derived from an EMBL/GenBank/DDBJ whole genome shotgun (WGS) entry which is preliminary data.</text>
</comment>